<proteinExistence type="predicted"/>
<evidence type="ECO:0000313" key="2">
    <source>
        <dbReference type="Proteomes" id="UP000235728"/>
    </source>
</evidence>
<sequence length="66" mass="7467">MTRDQPPQFLCSSAIFPRKFGLEKIERIIIATRSENGSSTSEQIARDTESEYPEVLINGSDVCYIQ</sequence>
<dbReference type="Proteomes" id="UP000235728">
    <property type="component" value="Unassembled WGS sequence"/>
</dbReference>
<evidence type="ECO:0000313" key="1">
    <source>
        <dbReference type="EMBL" id="PMB64615.1"/>
    </source>
</evidence>
<dbReference type="EMBL" id="MRVG01000012">
    <property type="protein sequence ID" value="PMB64615.1"/>
    <property type="molecule type" value="Genomic_DNA"/>
</dbReference>
<comment type="caution">
    <text evidence="1">The sequence shown here is derived from an EMBL/GenBank/DDBJ whole genome shotgun (WGS) entry which is preliminary data.</text>
</comment>
<organism evidence="1 2">
    <name type="scientific">Beauveria bassiana</name>
    <name type="common">White muscardine disease fungus</name>
    <name type="synonym">Tritirachium shiotae</name>
    <dbReference type="NCBI Taxonomy" id="176275"/>
    <lineage>
        <taxon>Eukaryota</taxon>
        <taxon>Fungi</taxon>
        <taxon>Dikarya</taxon>
        <taxon>Ascomycota</taxon>
        <taxon>Pezizomycotina</taxon>
        <taxon>Sordariomycetes</taxon>
        <taxon>Hypocreomycetidae</taxon>
        <taxon>Hypocreales</taxon>
        <taxon>Cordycipitaceae</taxon>
        <taxon>Beauveria</taxon>
    </lineage>
</organism>
<protein>
    <submittedName>
        <fullName evidence="1">Uncharacterized protein</fullName>
    </submittedName>
</protein>
<accession>A0A2N6NBF9</accession>
<gene>
    <name evidence="1" type="ORF">BM221_009455</name>
</gene>
<reference evidence="1 2" key="1">
    <citation type="journal article" date="2016" name="Appl. Microbiol. Biotechnol.">
        <title>Characterization of T-DNA insertion mutants with decreased virulence in the entomopathogenic fungus Beauveria bassiana JEF-007.</title>
        <authorList>
            <person name="Kim S."/>
            <person name="Lee S.J."/>
            <person name="Nai Y.S."/>
            <person name="Yu J.S."/>
            <person name="Lee M.R."/>
            <person name="Yang Y.T."/>
            <person name="Kim J.S."/>
        </authorList>
    </citation>
    <scope>NUCLEOTIDE SEQUENCE [LARGE SCALE GENOMIC DNA]</scope>
    <source>
        <strain evidence="1 2">JEF-007</strain>
    </source>
</reference>
<name>A0A2N6NBF9_BEABA</name>
<dbReference type="AlphaFoldDB" id="A0A2N6NBF9"/>